<dbReference type="Proteomes" id="UP000269903">
    <property type="component" value="Chromosome"/>
</dbReference>
<dbReference type="EMBL" id="LR134317">
    <property type="protein sequence ID" value="VEF07388.1"/>
    <property type="molecule type" value="Genomic_DNA"/>
</dbReference>
<name>A0A7Z8ZX70_STRSZ</name>
<dbReference type="AlphaFoldDB" id="A0A7Z8ZX70"/>
<sequence>MKLLHSKSIRDCTELEEAIHQAEVERFSEMIASLPNYDCDIDVTFEDDYHKEMNYPLAYESNLHRIFEFIETQDIKNGVDTYLTNENDLSFRAYGEGYSWNEKNDVITTLITVKCFGEGE</sequence>
<proteinExistence type="predicted"/>
<accession>A0A7Z8ZX70</accession>
<evidence type="ECO:0000313" key="2">
    <source>
        <dbReference type="Proteomes" id="UP000269903"/>
    </source>
</evidence>
<organism evidence="1 2">
    <name type="scientific">Streptococcus equi subsp. zooepidemicus</name>
    <dbReference type="NCBI Taxonomy" id="40041"/>
    <lineage>
        <taxon>Bacteria</taxon>
        <taxon>Bacillati</taxon>
        <taxon>Bacillota</taxon>
        <taxon>Bacilli</taxon>
        <taxon>Lactobacillales</taxon>
        <taxon>Streptococcaceae</taxon>
        <taxon>Streptococcus</taxon>
    </lineage>
</organism>
<gene>
    <name evidence="1" type="ORF">NCTC6180_01122</name>
</gene>
<evidence type="ECO:0000313" key="1">
    <source>
        <dbReference type="EMBL" id="VEF07388.1"/>
    </source>
</evidence>
<protein>
    <submittedName>
        <fullName evidence="1">Uncharacterized protein</fullName>
    </submittedName>
</protein>
<reference evidence="1 2" key="1">
    <citation type="submission" date="2018-12" db="EMBL/GenBank/DDBJ databases">
        <authorList>
            <consortium name="Pathogen Informatics"/>
        </authorList>
    </citation>
    <scope>NUCLEOTIDE SEQUENCE [LARGE SCALE GENOMIC DNA]</scope>
    <source>
        <strain evidence="1 2">NCTC6180</strain>
    </source>
</reference>